<dbReference type="Proteomes" id="UP000327044">
    <property type="component" value="Unassembled WGS sequence"/>
</dbReference>
<keyword evidence="2" id="KW-1185">Reference proteome</keyword>
<name>A0A5N3ZZ65_PHOPY</name>
<dbReference type="PANTHER" id="PTHR33053">
    <property type="entry name" value="PROTEIN, PUTATIVE-RELATED"/>
    <property type="match status" value="1"/>
</dbReference>
<gene>
    <name evidence="1" type="ORF">PPYR_15269</name>
</gene>
<dbReference type="AlphaFoldDB" id="A0A5N3ZZ65"/>
<accession>A0A5N3ZZ65</accession>
<dbReference type="EMBL" id="VVIM01001419">
    <property type="protein sequence ID" value="KAB0790364.1"/>
    <property type="molecule type" value="Genomic_DNA"/>
</dbReference>
<evidence type="ECO:0008006" key="3">
    <source>
        <dbReference type="Google" id="ProtNLM"/>
    </source>
</evidence>
<comment type="caution">
    <text evidence="1">The sequence shown here is derived from an EMBL/GenBank/DDBJ whole genome shotgun (WGS) entry which is preliminary data.</text>
</comment>
<evidence type="ECO:0000313" key="2">
    <source>
        <dbReference type="Proteomes" id="UP000327044"/>
    </source>
</evidence>
<dbReference type="PANTHER" id="PTHR33053:SF24">
    <property type="entry name" value="TRANSPOSASE DOMAIN-CONTAINING PROTEIN"/>
    <property type="match status" value="1"/>
</dbReference>
<reference evidence="1 2" key="1">
    <citation type="journal article" date="2018" name="Elife">
        <title>Firefly genomes illuminate parallel origins of bioluminescence in beetles.</title>
        <authorList>
            <person name="Fallon T.R."/>
            <person name="Lower S.E."/>
            <person name="Chang C.H."/>
            <person name="Bessho-Uehara M."/>
            <person name="Martin G.J."/>
            <person name="Bewick A.J."/>
            <person name="Behringer M."/>
            <person name="Debat H.J."/>
            <person name="Wong I."/>
            <person name="Day J.C."/>
            <person name="Suvorov A."/>
            <person name="Silva C.J."/>
            <person name="Stanger-Hall K.F."/>
            <person name="Hall D.W."/>
            <person name="Schmitz R.J."/>
            <person name="Nelson D.R."/>
            <person name="Lewis S.M."/>
            <person name="Shigenobu S."/>
            <person name="Bybee S.M."/>
            <person name="Larracuente A.M."/>
            <person name="Oba Y."/>
            <person name="Weng J.K."/>
        </authorList>
    </citation>
    <scope>NUCLEOTIDE SEQUENCE [LARGE SCALE GENOMIC DNA]</scope>
    <source>
        <strain evidence="1">1611_PpyrPB1</strain>
        <tissue evidence="1">Whole body</tissue>
    </source>
</reference>
<dbReference type="InParanoid" id="A0A5N3ZZ65"/>
<protein>
    <recommendedName>
        <fullName evidence="3">Transposase domain-containing protein</fullName>
    </recommendedName>
</protein>
<evidence type="ECO:0000313" key="1">
    <source>
        <dbReference type="EMBL" id="KAB0790364.1"/>
    </source>
</evidence>
<proteinExistence type="predicted"/>
<sequence>MSKELTDKCLLSISTRQINRIISNLSKKHDTSNSERINVDKQIDINPAGSSNDEPDEPFNNEIPFDTRSECFIESGNDETTFPSECKNDDLDDDVNALNDSFNMADVLSDSLQRTPSFANDLRLWAIKNKIPHSALSELMKILLKHNIKSDELPSDSRTLLKTPRSTVIRPVKPGNYLHFGVRNGILNTFKSTKFKGDKKSIALKINIDGLPISDSNNSQLWPILGCINSINIIFIIGIYHGLSKPVDANEFLENFVEEMKVLITEGIECFGVTFSVSMHSLICDAPAKSFVLKTKGHSGYSSCTKCIQEGEYLENRLCFPQINSQLRTDRDFINQSDEAHHTGVSIMTSIPNFGPITNVPLDYMHLVCIGVVKKMVSLWQSGSLKFRLSHKQTSVISDKMLQYRNHIPKEFPRRPREISSVSQWKATELRLFLLYLSPSALSDTMNSSMYFNFLTLHVAIRILCNSQLLENYSDYAGLLLQHVVSSFQKIYGKCLISHNVHGLLHITDDAKNLGTLDSYSAFPFENYMRQLKMKLRKADKPLQQLHRRYMEQFSTDILSLETSQNMNWTFKNKYDGGPLTQGLTNEVQFKELYTPEWCLSITMPNNCCKINDSVILVCNFVIIQEVMMVIGKRFKKQSDVYVKPCPSSLINIYYVESVSDKLEIWSVSEIKYKYVQIPFKNGYAVYPLLHADNNFKFINRTLYFTCSAHKFCLE</sequence>
<organism evidence="1 2">
    <name type="scientific">Photinus pyralis</name>
    <name type="common">Common eastern firefly</name>
    <name type="synonym">Lampyris pyralis</name>
    <dbReference type="NCBI Taxonomy" id="7054"/>
    <lineage>
        <taxon>Eukaryota</taxon>
        <taxon>Metazoa</taxon>
        <taxon>Ecdysozoa</taxon>
        <taxon>Arthropoda</taxon>
        <taxon>Hexapoda</taxon>
        <taxon>Insecta</taxon>
        <taxon>Pterygota</taxon>
        <taxon>Neoptera</taxon>
        <taxon>Endopterygota</taxon>
        <taxon>Coleoptera</taxon>
        <taxon>Polyphaga</taxon>
        <taxon>Elateriformia</taxon>
        <taxon>Elateroidea</taxon>
        <taxon>Lampyridae</taxon>
        <taxon>Lampyrinae</taxon>
        <taxon>Photinus</taxon>
    </lineage>
</organism>